<protein>
    <submittedName>
        <fullName evidence="3">Uncharacterized protein</fullName>
    </submittedName>
</protein>
<feature type="region of interest" description="Disordered" evidence="1">
    <location>
        <begin position="487"/>
        <end position="578"/>
    </location>
</feature>
<keyword evidence="2" id="KW-1133">Transmembrane helix</keyword>
<keyword evidence="2" id="KW-0812">Transmembrane</keyword>
<proteinExistence type="predicted"/>
<evidence type="ECO:0000313" key="4">
    <source>
        <dbReference type="Proteomes" id="UP000762676"/>
    </source>
</evidence>
<sequence length="578" mass="66672">MDDHVPSLHLSRTCSGCSKKRTQPMTCVQLSDPSHSYTRSCQSSRPYGSYMTQVVAVLALVFLVSPAFATMDIWSFEYQRKFGEQLALGQCPMREVVHQLGNKTVAAKINCDLSYPGSVRHVNKRHKNVRNIIITKPEDITAYLGLCGGDAASFLGILNSGDCVGLDIASKLSFGPRTLVRAYVSYFSKSVDVLDKGRDVPISIRRLRERESGLEDKYYLHSVTYGTQEIIFVQFRFMNTREAKKARGIRLESSKMTEYMKRIRTSVGTPKIVTVISMSTSDPDSYKIERFETLRSTPEAWNRTYRHVDIQERIMDYTNERIETGTISPHLKYQFSPFLEEQTARFRVNNPKDWEQISMIEVRLRRDIALAKKNSKKCRTITRGRFKALCKRVRHHRKMLVTLKKELHKQRAQWGQLTLSEKQNVMNSYRIRVASNSRFTRKLAKEVFTMQLHIYGYRKGIKGVDIDDEDDEFYIFGANYASRNETRVVDGEIQEEKPDPARLQQSSTTTTPQASVKQERQQKRSSAETEGQTQEEQTQEEKHDDDEEEKQQQQQQHVQSTVPKETPTPENEAKEKPS</sequence>
<dbReference type="AlphaFoldDB" id="A0AAV4K285"/>
<feature type="compositionally biased region" description="Basic and acidic residues" evidence="1">
    <location>
        <begin position="517"/>
        <end position="527"/>
    </location>
</feature>
<gene>
    <name evidence="3" type="ORF">ElyMa_005295600</name>
</gene>
<feature type="transmembrane region" description="Helical" evidence="2">
    <location>
        <begin position="50"/>
        <end position="71"/>
    </location>
</feature>
<evidence type="ECO:0000256" key="1">
    <source>
        <dbReference type="SAM" id="MobiDB-lite"/>
    </source>
</evidence>
<evidence type="ECO:0000256" key="2">
    <source>
        <dbReference type="SAM" id="Phobius"/>
    </source>
</evidence>
<accession>A0AAV4K285</accession>
<dbReference type="EMBL" id="BMAT01010555">
    <property type="protein sequence ID" value="GFS27701.1"/>
    <property type="molecule type" value="Genomic_DNA"/>
</dbReference>
<comment type="caution">
    <text evidence="3">The sequence shown here is derived from an EMBL/GenBank/DDBJ whole genome shotgun (WGS) entry which is preliminary data.</text>
</comment>
<keyword evidence="4" id="KW-1185">Reference proteome</keyword>
<feature type="compositionally biased region" description="Basic and acidic residues" evidence="1">
    <location>
        <begin position="487"/>
        <end position="500"/>
    </location>
</feature>
<name>A0AAV4K285_9GAST</name>
<dbReference type="Proteomes" id="UP000762676">
    <property type="component" value="Unassembled WGS sequence"/>
</dbReference>
<evidence type="ECO:0000313" key="3">
    <source>
        <dbReference type="EMBL" id="GFS27701.1"/>
    </source>
</evidence>
<organism evidence="3 4">
    <name type="scientific">Elysia marginata</name>
    <dbReference type="NCBI Taxonomy" id="1093978"/>
    <lineage>
        <taxon>Eukaryota</taxon>
        <taxon>Metazoa</taxon>
        <taxon>Spiralia</taxon>
        <taxon>Lophotrochozoa</taxon>
        <taxon>Mollusca</taxon>
        <taxon>Gastropoda</taxon>
        <taxon>Heterobranchia</taxon>
        <taxon>Euthyneura</taxon>
        <taxon>Panpulmonata</taxon>
        <taxon>Sacoglossa</taxon>
        <taxon>Placobranchoidea</taxon>
        <taxon>Plakobranchidae</taxon>
        <taxon>Elysia</taxon>
    </lineage>
</organism>
<keyword evidence="2" id="KW-0472">Membrane</keyword>
<reference evidence="3 4" key="1">
    <citation type="journal article" date="2021" name="Elife">
        <title>Chloroplast acquisition without the gene transfer in kleptoplastic sea slugs, Plakobranchus ocellatus.</title>
        <authorList>
            <person name="Maeda T."/>
            <person name="Takahashi S."/>
            <person name="Yoshida T."/>
            <person name="Shimamura S."/>
            <person name="Takaki Y."/>
            <person name="Nagai Y."/>
            <person name="Toyoda A."/>
            <person name="Suzuki Y."/>
            <person name="Arimoto A."/>
            <person name="Ishii H."/>
            <person name="Satoh N."/>
            <person name="Nishiyama T."/>
            <person name="Hasebe M."/>
            <person name="Maruyama T."/>
            <person name="Minagawa J."/>
            <person name="Obokata J."/>
            <person name="Shigenobu S."/>
        </authorList>
    </citation>
    <scope>NUCLEOTIDE SEQUENCE [LARGE SCALE GENOMIC DNA]</scope>
</reference>